<protein>
    <submittedName>
        <fullName evidence="1">Uncharacterized protein</fullName>
    </submittedName>
</protein>
<organism evidence="1 2">
    <name type="scientific">Dallia pectoralis</name>
    <name type="common">Alaska blackfish</name>
    <dbReference type="NCBI Taxonomy" id="75939"/>
    <lineage>
        <taxon>Eukaryota</taxon>
        <taxon>Metazoa</taxon>
        <taxon>Chordata</taxon>
        <taxon>Craniata</taxon>
        <taxon>Vertebrata</taxon>
        <taxon>Euteleostomi</taxon>
        <taxon>Actinopterygii</taxon>
        <taxon>Neopterygii</taxon>
        <taxon>Teleostei</taxon>
        <taxon>Protacanthopterygii</taxon>
        <taxon>Esociformes</taxon>
        <taxon>Umbridae</taxon>
        <taxon>Dallia</taxon>
    </lineage>
</organism>
<reference evidence="1" key="1">
    <citation type="submission" date="2021-05" db="EMBL/GenBank/DDBJ databases">
        <authorList>
            <person name="Pan Q."/>
            <person name="Jouanno E."/>
            <person name="Zahm M."/>
            <person name="Klopp C."/>
            <person name="Cabau C."/>
            <person name="Louis A."/>
            <person name="Berthelot C."/>
            <person name="Parey E."/>
            <person name="Roest Crollius H."/>
            <person name="Montfort J."/>
            <person name="Robinson-Rechavi M."/>
            <person name="Bouchez O."/>
            <person name="Lampietro C."/>
            <person name="Lopez Roques C."/>
            <person name="Donnadieu C."/>
            <person name="Postlethwait J."/>
            <person name="Bobe J."/>
            <person name="Dillon D."/>
            <person name="Chandos A."/>
            <person name="von Hippel F."/>
            <person name="Guiguen Y."/>
        </authorList>
    </citation>
    <scope>NUCLEOTIDE SEQUENCE</scope>
    <source>
        <strain evidence="1">YG-Jan2019</strain>
    </source>
</reference>
<name>A0ACC2FXY4_DALPE</name>
<accession>A0ACC2FXY4</accession>
<gene>
    <name evidence="1" type="ORF">DPEC_G00234610</name>
</gene>
<proteinExistence type="predicted"/>
<sequence>MRLTQRTCHWARVRHKAFPFTRSLIIWGIGHSASSCAEWRGAQTGTDGHREAACTNDDGDIFQQLPLLALPRIQLVNTAGDRGVTAPCRPDVVLRRSRLKKVKTLTVEGRRRRRRTFSIFILPTRLPERASKKTRGGQRGRRLGVARDSIALRRVPRLDERVGDSHNQADGRSPILKVARAAPARSGLRSSEVPFVGVCGTVSDTTSLFLSPSLCEPALRTCRPPLACVTPTVRMDRMVAGARNRLWGFEQAVDGLSR</sequence>
<dbReference type="EMBL" id="CM055747">
    <property type="protein sequence ID" value="KAJ7996202.1"/>
    <property type="molecule type" value="Genomic_DNA"/>
</dbReference>
<keyword evidence="2" id="KW-1185">Reference proteome</keyword>
<comment type="caution">
    <text evidence="1">The sequence shown here is derived from an EMBL/GenBank/DDBJ whole genome shotgun (WGS) entry which is preliminary data.</text>
</comment>
<dbReference type="Proteomes" id="UP001157502">
    <property type="component" value="Chromosome 20"/>
</dbReference>
<evidence type="ECO:0000313" key="1">
    <source>
        <dbReference type="EMBL" id="KAJ7996202.1"/>
    </source>
</evidence>
<evidence type="ECO:0000313" key="2">
    <source>
        <dbReference type="Proteomes" id="UP001157502"/>
    </source>
</evidence>